<evidence type="ECO:0000256" key="3">
    <source>
        <dbReference type="ARBA" id="ARBA00022837"/>
    </source>
</evidence>
<dbReference type="SMART" id="SM00149">
    <property type="entry name" value="PLCYc"/>
    <property type="match status" value="1"/>
</dbReference>
<dbReference type="Pfam" id="PF00388">
    <property type="entry name" value="PI-PLC-X"/>
    <property type="match status" value="1"/>
</dbReference>
<dbReference type="Gene3D" id="2.60.40.150">
    <property type="entry name" value="C2 domain"/>
    <property type="match status" value="1"/>
</dbReference>
<feature type="domain" description="EF-hand" evidence="10">
    <location>
        <begin position="95"/>
        <end position="130"/>
    </location>
</feature>
<evidence type="ECO:0000259" key="9">
    <source>
        <dbReference type="PROSITE" id="PS50008"/>
    </source>
</evidence>
<dbReference type="GO" id="GO:0048015">
    <property type="term" value="P:phosphatidylinositol-mediated signaling"/>
    <property type="evidence" value="ECO:0007669"/>
    <property type="project" value="TreeGrafter"/>
</dbReference>
<dbReference type="GO" id="GO:0004435">
    <property type="term" value="F:phosphatidylinositol-4,5-bisphosphate phospholipase C activity"/>
    <property type="evidence" value="ECO:0007669"/>
    <property type="project" value="UniProtKB-EC"/>
</dbReference>
<feature type="domain" description="C2" evidence="8">
    <location>
        <begin position="564"/>
        <end position="694"/>
    </location>
</feature>
<keyword evidence="5 7" id="KW-0443">Lipid metabolism</keyword>
<name>G0UBF3_TRYVY</name>
<keyword evidence="2 7" id="KW-0378">Hydrolase</keyword>
<dbReference type="CDD" id="cd08558">
    <property type="entry name" value="PI-PLCc_eukaryota"/>
    <property type="match status" value="1"/>
</dbReference>
<proteinExistence type="predicted"/>
<protein>
    <recommendedName>
        <fullName evidence="1 7">Phosphoinositide phospholipase C</fullName>
        <ecNumber evidence="1 7">3.1.4.11</ecNumber>
    </recommendedName>
</protein>
<dbReference type="Pfam" id="PF00387">
    <property type="entry name" value="PI-PLC-Y"/>
    <property type="match status" value="1"/>
</dbReference>
<dbReference type="CDD" id="cd15898">
    <property type="entry name" value="EFh_PI-PLC"/>
    <property type="match status" value="1"/>
</dbReference>
<evidence type="ECO:0000256" key="2">
    <source>
        <dbReference type="ARBA" id="ARBA00022801"/>
    </source>
</evidence>
<dbReference type="InterPro" id="IPR001192">
    <property type="entry name" value="PI-PLC_fam"/>
</dbReference>
<evidence type="ECO:0000256" key="6">
    <source>
        <dbReference type="ARBA" id="ARBA00023224"/>
    </source>
</evidence>
<dbReference type="VEuPathDB" id="TriTrypDB:TvY486_1106320"/>
<evidence type="ECO:0000256" key="7">
    <source>
        <dbReference type="RuleBase" id="RU361133"/>
    </source>
</evidence>
<dbReference type="InterPro" id="IPR017946">
    <property type="entry name" value="PLC-like_Pdiesterase_TIM-brl"/>
</dbReference>
<dbReference type="EC" id="3.1.4.11" evidence="1 7"/>
<dbReference type="PROSITE" id="PS00018">
    <property type="entry name" value="EF_HAND_1"/>
    <property type="match status" value="1"/>
</dbReference>
<keyword evidence="6" id="KW-0807">Transducer</keyword>
<organism evidence="11">
    <name type="scientific">Trypanosoma vivax (strain Y486)</name>
    <dbReference type="NCBI Taxonomy" id="1055687"/>
    <lineage>
        <taxon>Eukaryota</taxon>
        <taxon>Discoba</taxon>
        <taxon>Euglenozoa</taxon>
        <taxon>Kinetoplastea</taxon>
        <taxon>Metakinetoplastina</taxon>
        <taxon>Trypanosomatida</taxon>
        <taxon>Trypanosomatidae</taxon>
        <taxon>Trypanosoma</taxon>
        <taxon>Duttonella</taxon>
    </lineage>
</organism>
<dbReference type="GO" id="GO:0005509">
    <property type="term" value="F:calcium ion binding"/>
    <property type="evidence" value="ECO:0007669"/>
    <property type="project" value="InterPro"/>
</dbReference>
<gene>
    <name evidence="11" type="ORF">TVY486_1106320</name>
</gene>
<dbReference type="PANTHER" id="PTHR10336:SF36">
    <property type="entry name" value="1-PHOSPHATIDYLINOSITOL 4,5-BISPHOSPHATE PHOSPHODIESTERASE BETA-4"/>
    <property type="match status" value="1"/>
</dbReference>
<dbReference type="SMART" id="SM00054">
    <property type="entry name" value="EFh"/>
    <property type="match status" value="2"/>
</dbReference>
<dbReference type="Gene3D" id="3.20.20.190">
    <property type="entry name" value="Phosphatidylinositol (PI) phosphodiesterase"/>
    <property type="match status" value="1"/>
</dbReference>
<evidence type="ECO:0000256" key="5">
    <source>
        <dbReference type="ARBA" id="ARBA00023098"/>
    </source>
</evidence>
<comment type="catalytic activity">
    <reaction evidence="7">
        <text>a 1,2-diacyl-sn-glycero-3-phospho-(1D-myo-inositol-4,5-bisphosphate) + H2O = 1D-myo-inositol 1,4,5-trisphosphate + a 1,2-diacyl-sn-glycerol + H(+)</text>
        <dbReference type="Rhea" id="RHEA:33179"/>
        <dbReference type="ChEBI" id="CHEBI:15377"/>
        <dbReference type="ChEBI" id="CHEBI:15378"/>
        <dbReference type="ChEBI" id="CHEBI:17815"/>
        <dbReference type="ChEBI" id="CHEBI:58456"/>
        <dbReference type="ChEBI" id="CHEBI:203600"/>
        <dbReference type="EC" id="3.1.4.11"/>
    </reaction>
</comment>
<dbReference type="InterPro" id="IPR000008">
    <property type="entry name" value="C2_dom"/>
</dbReference>
<evidence type="ECO:0000256" key="4">
    <source>
        <dbReference type="ARBA" id="ARBA00022963"/>
    </source>
</evidence>
<feature type="domain" description="PI-PLC Y-box" evidence="9">
    <location>
        <begin position="454"/>
        <end position="569"/>
    </location>
</feature>
<dbReference type="SMART" id="SM00148">
    <property type="entry name" value="PLCXc"/>
    <property type="match status" value="1"/>
</dbReference>
<dbReference type="GO" id="GO:0016042">
    <property type="term" value="P:lipid catabolic process"/>
    <property type="evidence" value="ECO:0007669"/>
    <property type="project" value="UniProtKB-KW"/>
</dbReference>
<evidence type="ECO:0000256" key="1">
    <source>
        <dbReference type="ARBA" id="ARBA00012368"/>
    </source>
</evidence>
<dbReference type="InterPro" id="IPR000909">
    <property type="entry name" value="PLipase_C_PInositol-sp_X_dom"/>
</dbReference>
<dbReference type="InterPro" id="IPR035892">
    <property type="entry name" value="C2_domain_sf"/>
</dbReference>
<dbReference type="AlphaFoldDB" id="G0UBF3"/>
<dbReference type="InterPro" id="IPR002048">
    <property type="entry name" value="EF_hand_dom"/>
</dbReference>
<accession>G0UBF3</accession>
<dbReference type="PROSITE" id="PS50008">
    <property type="entry name" value="PIPLC_Y_DOMAIN"/>
    <property type="match status" value="1"/>
</dbReference>
<dbReference type="InterPro" id="IPR018247">
    <property type="entry name" value="EF_Hand_1_Ca_BS"/>
</dbReference>
<dbReference type="SMART" id="SM00239">
    <property type="entry name" value="C2"/>
    <property type="match status" value="1"/>
</dbReference>
<dbReference type="SUPFAM" id="SSF47473">
    <property type="entry name" value="EF-hand"/>
    <property type="match status" value="1"/>
</dbReference>
<keyword evidence="4 7" id="KW-0442">Lipid degradation</keyword>
<dbReference type="PROSITE" id="PS50222">
    <property type="entry name" value="EF_HAND_2"/>
    <property type="match status" value="1"/>
</dbReference>
<evidence type="ECO:0000259" key="10">
    <source>
        <dbReference type="PROSITE" id="PS50222"/>
    </source>
</evidence>
<dbReference type="GO" id="GO:0051209">
    <property type="term" value="P:release of sequestered calcium ion into cytosol"/>
    <property type="evidence" value="ECO:0007669"/>
    <property type="project" value="TreeGrafter"/>
</dbReference>
<dbReference type="Pfam" id="PF00168">
    <property type="entry name" value="C2"/>
    <property type="match status" value="1"/>
</dbReference>
<dbReference type="SUPFAM" id="SSF51695">
    <property type="entry name" value="PLC-like phosphodiesterases"/>
    <property type="match status" value="1"/>
</dbReference>
<dbReference type="Gene3D" id="1.10.238.10">
    <property type="entry name" value="EF-hand"/>
    <property type="match status" value="1"/>
</dbReference>
<dbReference type="PANTHER" id="PTHR10336">
    <property type="entry name" value="PHOSPHOINOSITIDE-SPECIFIC PHOSPHOLIPASE C FAMILY PROTEIN"/>
    <property type="match status" value="1"/>
</dbReference>
<evidence type="ECO:0000259" key="8">
    <source>
        <dbReference type="PROSITE" id="PS50004"/>
    </source>
</evidence>
<dbReference type="OMA" id="DAWDNDE"/>
<sequence length="712" mass="79990">MGACVCSPAPASKTSQYIQHAASLINEHFLDDRHGLGDTGPFFSSMFGATMDLLHCTRESATEFLHKSCEGNPKAEVAFDAFLKRTSGRRLQWDVDRSKFMMIWMKYDTDNSGDICVPELKRLLRGMNFPELLSRSILEFVEAAGGSVRYEPLEKAYFDLTRLSELEGVFRKYVNETRGTMSKDDFLRFMSESQGEDVVGEHVEGILDAVLCAESNEVDMDTFLSLLGNRELNSAINVDGARNVYHNMERPICDYFIHSSHNTYLTGDQLTSKSSTDMYQKVLSSGCRCVELDCWDGPKGEPIVYHGYTRTSKLSFQSCIDVIKQYAFVASQYPVILSLEVHTKLEQQDRLADIMTETLGDMLFCSPWGAGESPSFAFSPAALKNKILVKSKRRKSCGHGVNVNGTRTDQEYELEDISEECELEDMDEQPAQNVSAISERDKKGKVISAKLSRIISIESVVFKGVEDLDYLKSRQPYHCTSFAEGAASKLAGSKSNEFIALNNCCLSRVYPSGIRVTSSNFNPQPFWNAGCQLVALNLQSEKSYEVRLNRGFFSDNGNCGYLLKPETLRSTAPMAVRTQVRGLTLEIVSGFCLPKHKRLSNKNITDPRVECFVEGPEVDRREQSTGTIRNNGFHPVWRGKQLNSEFHWDIADWELSTLVIQVCDDDSRARGILGECIIPLRLLRQGVRRVPLFSVRGQLLLGSFLIVVITYQ</sequence>
<keyword evidence="3" id="KW-0106">Calcium</keyword>
<evidence type="ECO:0000313" key="11">
    <source>
        <dbReference type="EMBL" id="CCC53148.1"/>
    </source>
</evidence>
<dbReference type="InterPro" id="IPR001711">
    <property type="entry name" value="PLipase_C_Pinositol-sp_Y"/>
</dbReference>
<reference evidence="11" key="1">
    <citation type="journal article" date="2012" name="Proc. Natl. Acad. Sci. U.S.A.">
        <title>Antigenic diversity is generated by distinct evolutionary mechanisms in African trypanosome species.</title>
        <authorList>
            <person name="Jackson A.P."/>
            <person name="Berry A."/>
            <person name="Aslett M."/>
            <person name="Allison H.C."/>
            <person name="Burton P."/>
            <person name="Vavrova-Anderson J."/>
            <person name="Brown R."/>
            <person name="Browne H."/>
            <person name="Corton N."/>
            <person name="Hauser H."/>
            <person name="Gamble J."/>
            <person name="Gilderthorp R."/>
            <person name="Marcello L."/>
            <person name="McQuillan J."/>
            <person name="Otto T.D."/>
            <person name="Quail M.A."/>
            <person name="Sanders M.J."/>
            <person name="van Tonder A."/>
            <person name="Ginger M.L."/>
            <person name="Field M.C."/>
            <person name="Barry J.D."/>
            <person name="Hertz-Fowler C."/>
            <person name="Berriman M."/>
        </authorList>
    </citation>
    <scope>NUCLEOTIDE SEQUENCE</scope>
    <source>
        <strain evidence="11">Y486</strain>
    </source>
</reference>
<dbReference type="SUPFAM" id="SSF49562">
    <property type="entry name" value="C2 domain (Calcium/lipid-binding domain, CaLB)"/>
    <property type="match status" value="1"/>
</dbReference>
<dbReference type="PRINTS" id="PR00390">
    <property type="entry name" value="PHPHLIPASEC"/>
</dbReference>
<dbReference type="PROSITE" id="PS50007">
    <property type="entry name" value="PIPLC_X_DOMAIN"/>
    <property type="match status" value="1"/>
</dbReference>
<dbReference type="PROSITE" id="PS50004">
    <property type="entry name" value="C2"/>
    <property type="match status" value="1"/>
</dbReference>
<dbReference type="EMBL" id="HE573027">
    <property type="protein sequence ID" value="CCC53148.1"/>
    <property type="molecule type" value="Genomic_DNA"/>
</dbReference>
<dbReference type="CDD" id="cd00275">
    <property type="entry name" value="C2_PLC_like"/>
    <property type="match status" value="1"/>
</dbReference>
<dbReference type="InterPro" id="IPR011992">
    <property type="entry name" value="EF-hand-dom_pair"/>
</dbReference>